<gene>
    <name evidence="2" type="ORF">LOM8899_01580</name>
</gene>
<evidence type="ECO:0000313" key="2">
    <source>
        <dbReference type="EMBL" id="SMY07445.1"/>
    </source>
</evidence>
<evidence type="ECO:0008006" key="4">
    <source>
        <dbReference type="Google" id="ProtNLM"/>
    </source>
</evidence>
<name>A0A238LDE9_9RHOB</name>
<feature type="signal peptide" evidence="1">
    <location>
        <begin position="1"/>
        <end position="20"/>
    </location>
</feature>
<evidence type="ECO:0000256" key="1">
    <source>
        <dbReference type="SAM" id="SignalP"/>
    </source>
</evidence>
<protein>
    <recommendedName>
        <fullName evidence="4">Lipoprotein</fullName>
    </recommendedName>
</protein>
<dbReference type="PROSITE" id="PS51257">
    <property type="entry name" value="PROKAR_LIPOPROTEIN"/>
    <property type="match status" value="1"/>
</dbReference>
<dbReference type="Proteomes" id="UP000201613">
    <property type="component" value="Unassembled WGS sequence"/>
</dbReference>
<keyword evidence="1" id="KW-0732">Signal</keyword>
<organism evidence="2 3">
    <name type="scientific">Flavimaricola marinus</name>
    <dbReference type="NCBI Taxonomy" id="1819565"/>
    <lineage>
        <taxon>Bacteria</taxon>
        <taxon>Pseudomonadati</taxon>
        <taxon>Pseudomonadota</taxon>
        <taxon>Alphaproteobacteria</taxon>
        <taxon>Rhodobacterales</taxon>
        <taxon>Paracoccaceae</taxon>
        <taxon>Flavimaricola</taxon>
    </lineage>
</organism>
<sequence>MRPTILLAIAVSLTVAGCVAPSGSSGSCEVVENLITIDGNSFVIVNGCGPDDSSRPATQADIERLG</sequence>
<dbReference type="RefSeq" id="WP_093991648.1">
    <property type="nucleotide sequence ID" value="NZ_FXZK01000002.1"/>
</dbReference>
<evidence type="ECO:0000313" key="3">
    <source>
        <dbReference type="Proteomes" id="UP000201613"/>
    </source>
</evidence>
<accession>A0A238LDE9</accession>
<dbReference type="EMBL" id="FXZK01000002">
    <property type="protein sequence ID" value="SMY07445.1"/>
    <property type="molecule type" value="Genomic_DNA"/>
</dbReference>
<proteinExistence type="predicted"/>
<feature type="chain" id="PRO_5012172739" description="Lipoprotein" evidence="1">
    <location>
        <begin position="21"/>
        <end position="66"/>
    </location>
</feature>
<dbReference type="AlphaFoldDB" id="A0A238LDE9"/>
<reference evidence="2 3" key="1">
    <citation type="submission" date="2017-05" db="EMBL/GenBank/DDBJ databases">
        <authorList>
            <person name="Song R."/>
            <person name="Chenine A.L."/>
            <person name="Ruprecht R.M."/>
        </authorList>
    </citation>
    <scope>NUCLEOTIDE SEQUENCE [LARGE SCALE GENOMIC DNA]</scope>
    <source>
        <strain evidence="2 3">CECT 8899</strain>
    </source>
</reference>
<keyword evidence="3" id="KW-1185">Reference proteome</keyword>